<reference evidence="1 2" key="1">
    <citation type="submission" date="2013-07" db="EMBL/GenBank/DDBJ databases">
        <title>Draft genome sequence of Pseudoalteromonas luteoviolacea 2ta16.</title>
        <authorList>
            <person name="Allen E.E."/>
            <person name="Azam F."/>
            <person name="Podell S."/>
        </authorList>
    </citation>
    <scope>NUCLEOTIDE SEQUENCE [LARGE SCALE GENOMIC DNA]</scope>
    <source>
        <strain evidence="1 2">2ta16</strain>
    </source>
</reference>
<evidence type="ECO:0000313" key="2">
    <source>
        <dbReference type="Proteomes" id="UP000017820"/>
    </source>
</evidence>
<accession>V4H0Z1</accession>
<sequence>MELANHYWSYTALYFNQGVLVGAQYNRQLLPMIWSNLIELAATKPTMEVGSAEVSLLHQAISDSYFAELEHKYDLLDYDTFRVSEDEVELRLSGFAIGDTLSLKEIVPIMACYDERTDVQRFIDEQAEQLPVFYDHLGNTGLITGCSQIINLWDDRNFKSLFLIEQANFKSAKLHFSKANSSALSGWSFYNVKYLNGISAHSELVIKDSKDGIYEVQIGGWFGHFSTDQEFAYEGVFYLQ</sequence>
<comment type="caution">
    <text evidence="1">The sequence shown here is derived from an EMBL/GenBank/DDBJ whole genome shotgun (WGS) entry which is preliminary data.</text>
</comment>
<dbReference type="PATRIC" id="fig|1353533.3.peg.4544"/>
<dbReference type="Proteomes" id="UP000017820">
    <property type="component" value="Unassembled WGS sequence"/>
</dbReference>
<dbReference type="EMBL" id="AUSV01000128">
    <property type="protein sequence ID" value="ESP91116.1"/>
    <property type="molecule type" value="Genomic_DNA"/>
</dbReference>
<organism evidence="1 2">
    <name type="scientific">Pseudoalteromonas luteoviolacea (strain 2ta16)</name>
    <dbReference type="NCBI Taxonomy" id="1353533"/>
    <lineage>
        <taxon>Bacteria</taxon>
        <taxon>Pseudomonadati</taxon>
        <taxon>Pseudomonadota</taxon>
        <taxon>Gammaproteobacteria</taxon>
        <taxon>Alteromonadales</taxon>
        <taxon>Pseudoalteromonadaceae</taxon>
        <taxon>Pseudoalteromonas</taxon>
    </lineage>
</organism>
<proteinExistence type="predicted"/>
<evidence type="ECO:0000313" key="1">
    <source>
        <dbReference type="EMBL" id="ESP91116.1"/>
    </source>
</evidence>
<gene>
    <name evidence="1" type="ORF">PL2TA16_01123</name>
</gene>
<protein>
    <submittedName>
        <fullName evidence="1">Uncharacterized protein</fullName>
    </submittedName>
</protein>
<dbReference type="AlphaFoldDB" id="V4H0Z1"/>
<name>V4H0Z1_PSEL2</name>